<dbReference type="PRINTS" id="PR00035">
    <property type="entry name" value="HTHGNTR"/>
</dbReference>
<keyword evidence="7" id="KW-1185">Reference proteome</keyword>
<evidence type="ECO:0000256" key="3">
    <source>
        <dbReference type="ARBA" id="ARBA00023163"/>
    </source>
</evidence>
<dbReference type="PANTHER" id="PTHR43537:SF44">
    <property type="entry name" value="GNTR FAMILY REGULATORY PROTEIN"/>
    <property type="match status" value="1"/>
</dbReference>
<dbReference type="Pfam" id="PF07729">
    <property type="entry name" value="FCD"/>
    <property type="match status" value="1"/>
</dbReference>
<evidence type="ECO:0000256" key="2">
    <source>
        <dbReference type="ARBA" id="ARBA00023125"/>
    </source>
</evidence>
<evidence type="ECO:0000313" key="7">
    <source>
        <dbReference type="Proteomes" id="UP000323502"/>
    </source>
</evidence>
<keyword evidence="1" id="KW-0805">Transcription regulation</keyword>
<dbReference type="AlphaFoldDB" id="A0A1G7QC97"/>
<dbReference type="Proteomes" id="UP000436801">
    <property type="component" value="Unassembled WGS sequence"/>
</dbReference>
<dbReference type="Gene3D" id="1.20.120.530">
    <property type="entry name" value="GntR ligand-binding domain-like"/>
    <property type="match status" value="1"/>
</dbReference>
<accession>A0A1G7QC97</accession>
<keyword evidence="2 6" id="KW-0238">DNA-binding</keyword>
<evidence type="ECO:0000256" key="1">
    <source>
        <dbReference type="ARBA" id="ARBA00023015"/>
    </source>
</evidence>
<dbReference type="GO" id="GO:0003700">
    <property type="term" value="F:DNA-binding transcription factor activity"/>
    <property type="evidence" value="ECO:0007669"/>
    <property type="project" value="InterPro"/>
</dbReference>
<dbReference type="CDD" id="cd07377">
    <property type="entry name" value="WHTH_GntR"/>
    <property type="match status" value="1"/>
</dbReference>
<name>A0A1G7QC97_9SPHN</name>
<dbReference type="InterPro" id="IPR036388">
    <property type="entry name" value="WH-like_DNA-bd_sf"/>
</dbReference>
<dbReference type="GO" id="GO:0003677">
    <property type="term" value="F:DNA binding"/>
    <property type="evidence" value="ECO:0007669"/>
    <property type="project" value="UniProtKB-KW"/>
</dbReference>
<sequence length="237" mass="26034">MLREERRGPAHSLIAREIGIAIVTGQHPPGSTLPGEVEIAERRGVSRSVVREAIRMLAAKGLVLSKPKTGTRVRERQTWNLLDPDLLAWMFEGEPPAGFVRSLFQLRMIVEPAAAELAAIGRDARQLGRMGHALETMAQHGLGNATGQAADQDFHNIILEATHNELLVSLAGSIGAAVRWTTLFKHRGSHRPRDSMPQHRLLFEAIANRDTAAARDATIKLIDQAHEDTERLLSHSA</sequence>
<dbReference type="EMBL" id="FNBI01000008">
    <property type="protein sequence ID" value="SDF96143.1"/>
    <property type="molecule type" value="Genomic_DNA"/>
</dbReference>
<gene>
    <name evidence="5" type="ORF">GQR91_14775</name>
    <name evidence="6" type="ORF">SAMN05216557_10849</name>
</gene>
<dbReference type="SUPFAM" id="SSF46785">
    <property type="entry name" value="Winged helix' DNA-binding domain"/>
    <property type="match status" value="1"/>
</dbReference>
<protein>
    <submittedName>
        <fullName evidence="6">DNA-binding transcriptional regulator, FadR family</fullName>
    </submittedName>
    <submittedName>
        <fullName evidence="5">FCD domain-containing protein</fullName>
    </submittedName>
</protein>
<evidence type="ECO:0000259" key="4">
    <source>
        <dbReference type="PROSITE" id="PS50949"/>
    </source>
</evidence>
<dbReference type="InterPro" id="IPR011711">
    <property type="entry name" value="GntR_C"/>
</dbReference>
<keyword evidence="3" id="KW-0804">Transcription</keyword>
<proteinExistence type="predicted"/>
<organism evidence="6 7">
    <name type="scientific">Sphingomonas carotinifaciens</name>
    <dbReference type="NCBI Taxonomy" id="1166323"/>
    <lineage>
        <taxon>Bacteria</taxon>
        <taxon>Pseudomonadati</taxon>
        <taxon>Pseudomonadota</taxon>
        <taxon>Alphaproteobacteria</taxon>
        <taxon>Sphingomonadales</taxon>
        <taxon>Sphingomonadaceae</taxon>
        <taxon>Sphingomonas</taxon>
    </lineage>
</organism>
<reference evidence="5 8" key="2">
    <citation type="submission" date="2019-12" db="EMBL/GenBank/DDBJ databases">
        <authorList>
            <person name="Zheng J."/>
        </authorList>
    </citation>
    <scope>NUCLEOTIDE SEQUENCE [LARGE SCALE GENOMIC DNA]</scope>
    <source>
        <strain evidence="5 8">DSM 27347</strain>
    </source>
</reference>
<feature type="domain" description="HTH gntR-type" evidence="4">
    <location>
        <begin position="8"/>
        <end position="76"/>
    </location>
</feature>
<dbReference type="Proteomes" id="UP000323502">
    <property type="component" value="Unassembled WGS sequence"/>
</dbReference>
<dbReference type="Pfam" id="PF00392">
    <property type="entry name" value="GntR"/>
    <property type="match status" value="1"/>
</dbReference>
<dbReference type="Gene3D" id="1.10.10.10">
    <property type="entry name" value="Winged helix-like DNA-binding domain superfamily/Winged helix DNA-binding domain"/>
    <property type="match status" value="1"/>
</dbReference>
<dbReference type="OrthoDB" id="9028214at2"/>
<evidence type="ECO:0000313" key="6">
    <source>
        <dbReference type="EMBL" id="SDF96143.1"/>
    </source>
</evidence>
<dbReference type="InterPro" id="IPR000524">
    <property type="entry name" value="Tscrpt_reg_HTH_GntR"/>
</dbReference>
<dbReference type="PROSITE" id="PS50949">
    <property type="entry name" value="HTH_GNTR"/>
    <property type="match status" value="1"/>
</dbReference>
<dbReference type="PANTHER" id="PTHR43537">
    <property type="entry name" value="TRANSCRIPTIONAL REGULATOR, GNTR FAMILY"/>
    <property type="match status" value="1"/>
</dbReference>
<evidence type="ECO:0000313" key="5">
    <source>
        <dbReference type="EMBL" id="MWC44885.1"/>
    </source>
</evidence>
<dbReference type="RefSeq" id="WP_112382867.1">
    <property type="nucleotide sequence ID" value="NZ_CP178397.1"/>
</dbReference>
<evidence type="ECO:0000313" key="8">
    <source>
        <dbReference type="Proteomes" id="UP000436801"/>
    </source>
</evidence>
<dbReference type="SUPFAM" id="SSF48008">
    <property type="entry name" value="GntR ligand-binding domain-like"/>
    <property type="match status" value="1"/>
</dbReference>
<dbReference type="SMART" id="SM00345">
    <property type="entry name" value="HTH_GNTR"/>
    <property type="match status" value="1"/>
</dbReference>
<dbReference type="EMBL" id="WSUT01000005">
    <property type="protein sequence ID" value="MWC44885.1"/>
    <property type="molecule type" value="Genomic_DNA"/>
</dbReference>
<dbReference type="InterPro" id="IPR008920">
    <property type="entry name" value="TF_FadR/GntR_C"/>
</dbReference>
<reference evidence="6 7" key="1">
    <citation type="submission" date="2016-10" db="EMBL/GenBank/DDBJ databases">
        <authorList>
            <person name="Varghese N."/>
            <person name="Submissions S."/>
        </authorList>
    </citation>
    <scope>NUCLEOTIDE SEQUENCE [LARGE SCALE GENOMIC DNA]</scope>
    <source>
        <strain evidence="6 7">S7-754</strain>
    </source>
</reference>
<dbReference type="InterPro" id="IPR036390">
    <property type="entry name" value="WH_DNA-bd_sf"/>
</dbReference>
<dbReference type="SMART" id="SM00895">
    <property type="entry name" value="FCD"/>
    <property type="match status" value="1"/>
</dbReference>